<comment type="caution">
    <text evidence="1">The sequence shown here is derived from an EMBL/GenBank/DDBJ whole genome shotgun (WGS) entry which is preliminary data.</text>
</comment>
<organism evidence="1 2">
    <name type="scientific">Euplotes crassus</name>
    <dbReference type="NCBI Taxonomy" id="5936"/>
    <lineage>
        <taxon>Eukaryota</taxon>
        <taxon>Sar</taxon>
        <taxon>Alveolata</taxon>
        <taxon>Ciliophora</taxon>
        <taxon>Intramacronucleata</taxon>
        <taxon>Spirotrichea</taxon>
        <taxon>Hypotrichia</taxon>
        <taxon>Euplotida</taxon>
        <taxon>Euplotidae</taxon>
        <taxon>Moneuplotes</taxon>
    </lineage>
</organism>
<evidence type="ECO:0000313" key="2">
    <source>
        <dbReference type="Proteomes" id="UP001295684"/>
    </source>
</evidence>
<evidence type="ECO:0000313" key="1">
    <source>
        <dbReference type="EMBL" id="CAI2377925.1"/>
    </source>
</evidence>
<keyword evidence="2" id="KW-1185">Reference proteome</keyword>
<accession>A0AAD1XS29</accession>
<protein>
    <submittedName>
        <fullName evidence="1">Uncharacterized protein</fullName>
    </submittedName>
</protein>
<proteinExistence type="predicted"/>
<reference evidence="1" key="1">
    <citation type="submission" date="2023-07" db="EMBL/GenBank/DDBJ databases">
        <authorList>
            <consortium name="AG Swart"/>
            <person name="Singh M."/>
            <person name="Singh A."/>
            <person name="Seah K."/>
            <person name="Emmerich C."/>
        </authorList>
    </citation>
    <scope>NUCLEOTIDE SEQUENCE</scope>
    <source>
        <strain evidence="1">DP1</strain>
    </source>
</reference>
<sequence>MVDQRMDIFSIFHMIKAVQIINVNVLSFKCQFLGVILCYEDSSKIFVCYSLLETDHILKKAISTNYVSIGVSLSTLLIQK</sequence>
<dbReference type="EMBL" id="CAMPGE010019602">
    <property type="protein sequence ID" value="CAI2377925.1"/>
    <property type="molecule type" value="Genomic_DNA"/>
</dbReference>
<gene>
    <name evidence="1" type="ORF">ECRASSUSDP1_LOCUS19316</name>
</gene>
<name>A0AAD1XS29_EUPCR</name>
<dbReference type="Proteomes" id="UP001295684">
    <property type="component" value="Unassembled WGS sequence"/>
</dbReference>
<dbReference type="AlphaFoldDB" id="A0AAD1XS29"/>